<dbReference type="AlphaFoldDB" id="A0A437AFP3"/>
<organism evidence="2 3">
    <name type="scientific">Arthrobotrys flagrans</name>
    <name type="common">Nematode-trapping fungus</name>
    <name type="synonym">Trichothecium flagrans</name>
    <dbReference type="NCBI Taxonomy" id="97331"/>
    <lineage>
        <taxon>Eukaryota</taxon>
        <taxon>Fungi</taxon>
        <taxon>Dikarya</taxon>
        <taxon>Ascomycota</taxon>
        <taxon>Pezizomycotina</taxon>
        <taxon>Orbiliomycetes</taxon>
        <taxon>Orbiliales</taxon>
        <taxon>Orbiliaceae</taxon>
        <taxon>Arthrobotrys</taxon>
    </lineage>
</organism>
<dbReference type="GeneID" id="93583251"/>
<dbReference type="Proteomes" id="UP000283090">
    <property type="component" value="Unassembled WGS sequence"/>
</dbReference>
<dbReference type="VEuPathDB" id="FungiDB:DFL_000940"/>
<comment type="caution">
    <text evidence="2">The sequence shown here is derived from an EMBL/GenBank/DDBJ whole genome shotgun (WGS) entry which is preliminary data.</text>
</comment>
<feature type="compositionally biased region" description="Basic residues" evidence="1">
    <location>
        <begin position="21"/>
        <end position="38"/>
    </location>
</feature>
<accession>A0A437AFP3</accession>
<feature type="region of interest" description="Disordered" evidence="1">
    <location>
        <begin position="1"/>
        <end position="123"/>
    </location>
</feature>
<feature type="compositionally biased region" description="Low complexity" evidence="1">
    <location>
        <begin position="75"/>
        <end position="109"/>
    </location>
</feature>
<name>A0A437AFP3_ARTFL</name>
<sequence length="275" mass="29890">MLRLGGSQALLTHRDVTRTLNPKRTRRPPTHLHTKGKQPIRSAPYPAPSVPHINTSRPSTSSPSTFISGQRDRIPPSSSAPNRPSSPDWSTFSDTETTSSSSSSSFEDSNMAEQSALAPSTDGADDEVMATYLREMGPFRQVASLETIDSFPFLPYSPPPSLMFRIYEDPIPPMPSPVGGAQALEFYEDRDPQPFPYSGRPYHGEEYDEGNAWAGEGDEMGGGGDEKVEGEEAIILNEAIWDPNTMLVAEIQAGMALQNDVAPRAAAERLESPPA</sequence>
<feature type="compositionally biased region" description="Low complexity" evidence="1">
    <location>
        <begin position="55"/>
        <end position="65"/>
    </location>
</feature>
<proteinExistence type="predicted"/>
<evidence type="ECO:0000256" key="1">
    <source>
        <dbReference type="SAM" id="MobiDB-lite"/>
    </source>
</evidence>
<protein>
    <submittedName>
        <fullName evidence="2">Uncharacterized protein</fullName>
    </submittedName>
</protein>
<evidence type="ECO:0000313" key="2">
    <source>
        <dbReference type="EMBL" id="RVD89954.1"/>
    </source>
</evidence>
<reference evidence="2 3" key="1">
    <citation type="submission" date="2019-01" db="EMBL/GenBank/DDBJ databases">
        <title>Intercellular communication is required for trap formation in the nematode-trapping fungus Duddingtonia flagrans.</title>
        <authorList>
            <person name="Youssar L."/>
            <person name="Wernet V."/>
            <person name="Hensel N."/>
            <person name="Hildebrandt H.-G."/>
            <person name="Fischer R."/>
        </authorList>
    </citation>
    <scope>NUCLEOTIDE SEQUENCE [LARGE SCALE GENOMIC DNA]</scope>
    <source>
        <strain evidence="2 3">CBS H-5679</strain>
    </source>
</reference>
<keyword evidence="3" id="KW-1185">Reference proteome</keyword>
<dbReference type="OrthoDB" id="5354187at2759"/>
<dbReference type="EMBL" id="SAEB01000001">
    <property type="protein sequence ID" value="RVD89954.1"/>
    <property type="molecule type" value="Genomic_DNA"/>
</dbReference>
<gene>
    <name evidence="2" type="ORF">DFL_000940</name>
</gene>
<evidence type="ECO:0000313" key="3">
    <source>
        <dbReference type="Proteomes" id="UP000283090"/>
    </source>
</evidence>
<dbReference type="RefSeq" id="XP_067495498.1">
    <property type="nucleotide sequence ID" value="XM_067639279.1"/>
</dbReference>